<reference evidence="1" key="1">
    <citation type="submission" date="2020-11" db="EMBL/GenBank/DDBJ databases">
        <authorList>
            <person name="Tran Van P."/>
        </authorList>
    </citation>
    <scope>NUCLEOTIDE SEQUENCE</scope>
</reference>
<evidence type="ECO:0000313" key="1">
    <source>
        <dbReference type="EMBL" id="CAD7397042.1"/>
    </source>
</evidence>
<name>A0A7R9CJ39_TIMPO</name>
<sequence length="110" mass="12811">MAMRKSKESSVNSISYIQNYLEPNKWSEYVRRNAVNSISEELPSVVKHEHEIQIEETTYEFPEIAAEEEYDQETRLYDNEELRVTKSIGSVCDSTIVASLVIYYIAREVP</sequence>
<dbReference type="AlphaFoldDB" id="A0A7R9CJ39"/>
<protein>
    <submittedName>
        <fullName evidence="1">Uncharacterized protein</fullName>
    </submittedName>
</protein>
<dbReference type="EMBL" id="OD000326">
    <property type="protein sequence ID" value="CAD7397042.1"/>
    <property type="molecule type" value="Genomic_DNA"/>
</dbReference>
<gene>
    <name evidence="1" type="ORF">TPSB3V08_LOCUS948</name>
</gene>
<accession>A0A7R9CJ39</accession>
<proteinExistence type="predicted"/>
<organism evidence="1">
    <name type="scientific">Timema poppense</name>
    <name type="common">Walking stick</name>
    <dbReference type="NCBI Taxonomy" id="170557"/>
    <lineage>
        <taxon>Eukaryota</taxon>
        <taxon>Metazoa</taxon>
        <taxon>Ecdysozoa</taxon>
        <taxon>Arthropoda</taxon>
        <taxon>Hexapoda</taxon>
        <taxon>Insecta</taxon>
        <taxon>Pterygota</taxon>
        <taxon>Neoptera</taxon>
        <taxon>Polyneoptera</taxon>
        <taxon>Phasmatodea</taxon>
        <taxon>Timematodea</taxon>
        <taxon>Timematoidea</taxon>
        <taxon>Timematidae</taxon>
        <taxon>Timema</taxon>
    </lineage>
</organism>